<dbReference type="Proteomes" id="UP000760494">
    <property type="component" value="Unassembled WGS sequence"/>
</dbReference>
<sequence length="491" mass="53389">MASSPACETDALLQPNTGDEYFVETSCVTINDYGFKHYDDSFDPQGLDVQQKWTTVLLLAFMGFCVTFSCLSVVPISADITSDLSHNNDRSMYASVLVVTIWELGEAAGPLFLAPLSESLGRRPVINGANILFFLFNILAALSQDTETFIFARALSGFAVTSHVLNPAVVGDMFAPERRGSPMSLVILASFIGGAIGPICGSIIAKAWGWRSLIGIASAFAGTAEALFFAFFRETYRLLPPVSMSEDTRATDDNSPRQVETRTVLSASITRPLYIFGSSGILMSLSLYGSIVFANFYNVFTTLPGILETKYDGNTANTGFIMLFFSAGSAAGIMISHVSLDRVYHVMKESHGNHVGQPEFRLPIAIAGSLALPPGILLYGWTSEFELPLHTMAFSLFLLGASIMLIILPLSAYIVDAFTLYSASALTAFVISRCLMCTMMPLVTAILIERLNYGYGFSIVALLNIIVLPIPIIVFQYGSRWRQGSSYTQDI</sequence>
<dbReference type="AlphaFoldDB" id="A0A2H3R6S0"/>
<keyword evidence="4" id="KW-0472">Membrane</keyword>
<dbReference type="Pfam" id="PF07690">
    <property type="entry name" value="MFS_1"/>
    <property type="match status" value="1"/>
</dbReference>
<evidence type="ECO:0000256" key="5">
    <source>
        <dbReference type="ARBA" id="ARBA00023180"/>
    </source>
</evidence>
<evidence type="ECO:0000313" key="7">
    <source>
        <dbReference type="Proteomes" id="UP000760494"/>
    </source>
</evidence>
<organism evidence="6 7">
    <name type="scientific">Fusarium fujikuroi</name>
    <name type="common">Bakanae and foot rot disease fungus</name>
    <name type="synonym">Gibberella fujikuroi</name>
    <dbReference type="NCBI Taxonomy" id="5127"/>
    <lineage>
        <taxon>Eukaryota</taxon>
        <taxon>Fungi</taxon>
        <taxon>Dikarya</taxon>
        <taxon>Ascomycota</taxon>
        <taxon>Pezizomycotina</taxon>
        <taxon>Sordariomycetes</taxon>
        <taxon>Hypocreomycetidae</taxon>
        <taxon>Hypocreales</taxon>
        <taxon>Nectriaceae</taxon>
        <taxon>Fusarium</taxon>
        <taxon>Fusarium fujikuroi species complex</taxon>
    </lineage>
</organism>
<dbReference type="PANTHER" id="PTHR23502:SF163">
    <property type="entry name" value="MAJOR FACILITATOR SUPERFAMILY (MFS) PROFILE DOMAIN-CONTAINING PROTEIN"/>
    <property type="match status" value="1"/>
</dbReference>
<evidence type="ECO:0000313" key="6">
    <source>
        <dbReference type="EMBL" id="VTT77248.1"/>
    </source>
</evidence>
<dbReference type="GO" id="GO:0140115">
    <property type="term" value="P:export across plasma membrane"/>
    <property type="evidence" value="ECO:0007669"/>
    <property type="project" value="UniProtKB-ARBA"/>
</dbReference>
<dbReference type="OrthoDB" id="6770063at2759"/>
<comment type="subcellular location">
    <subcellularLocation>
        <location evidence="1">Membrane</location>
        <topology evidence="1">Multi-pass membrane protein</topology>
    </subcellularLocation>
</comment>
<dbReference type="GO" id="GO:0022857">
    <property type="term" value="F:transmembrane transporter activity"/>
    <property type="evidence" value="ECO:0007669"/>
    <property type="project" value="InterPro"/>
</dbReference>
<dbReference type="SUPFAM" id="SSF103473">
    <property type="entry name" value="MFS general substrate transporter"/>
    <property type="match status" value="1"/>
</dbReference>
<dbReference type="GO" id="GO:0016020">
    <property type="term" value="C:membrane"/>
    <property type="evidence" value="ECO:0007669"/>
    <property type="project" value="UniProtKB-SubCell"/>
</dbReference>
<dbReference type="GO" id="GO:0042908">
    <property type="term" value="P:xenobiotic transport"/>
    <property type="evidence" value="ECO:0007669"/>
    <property type="project" value="UniProtKB-ARBA"/>
</dbReference>
<comment type="caution">
    <text evidence="6">The sequence shown here is derived from an EMBL/GenBank/DDBJ whole genome shotgun (WGS) entry which is preliminary data.</text>
</comment>
<evidence type="ECO:0000256" key="3">
    <source>
        <dbReference type="ARBA" id="ARBA00022989"/>
    </source>
</evidence>
<dbReference type="EMBL" id="CABFJX010000386">
    <property type="protein sequence ID" value="VTT77248.1"/>
    <property type="molecule type" value="Genomic_DNA"/>
</dbReference>
<evidence type="ECO:0000256" key="1">
    <source>
        <dbReference type="ARBA" id="ARBA00004141"/>
    </source>
</evidence>
<dbReference type="InterPro" id="IPR005829">
    <property type="entry name" value="Sugar_transporter_CS"/>
</dbReference>
<dbReference type="Gene3D" id="1.20.1250.20">
    <property type="entry name" value="MFS general substrate transporter like domains"/>
    <property type="match status" value="1"/>
</dbReference>
<proteinExistence type="predicted"/>
<gene>
    <name evidence="6" type="ORF">C2S_10483</name>
</gene>
<name>A0A2H3R6S0_FUSFU</name>
<dbReference type="InterPro" id="IPR036259">
    <property type="entry name" value="MFS_trans_sf"/>
</dbReference>
<dbReference type="InterPro" id="IPR011701">
    <property type="entry name" value="MFS"/>
</dbReference>
<evidence type="ECO:0000256" key="4">
    <source>
        <dbReference type="ARBA" id="ARBA00023136"/>
    </source>
</evidence>
<dbReference type="PANTHER" id="PTHR23502">
    <property type="entry name" value="MAJOR FACILITATOR SUPERFAMILY"/>
    <property type="match status" value="1"/>
</dbReference>
<dbReference type="InterPro" id="IPR020846">
    <property type="entry name" value="MFS_dom"/>
</dbReference>
<keyword evidence="2" id="KW-0812">Transmembrane</keyword>
<evidence type="ECO:0000256" key="2">
    <source>
        <dbReference type="ARBA" id="ARBA00022692"/>
    </source>
</evidence>
<dbReference type="PROSITE" id="PS00216">
    <property type="entry name" value="SUGAR_TRANSPORT_1"/>
    <property type="match status" value="1"/>
</dbReference>
<keyword evidence="5" id="KW-0325">Glycoprotein</keyword>
<reference evidence="6" key="1">
    <citation type="submission" date="2019-05" db="EMBL/GenBank/DDBJ databases">
        <authorList>
            <person name="Piombo E."/>
        </authorList>
    </citation>
    <scope>NUCLEOTIDE SEQUENCE</scope>
    <source>
        <strain evidence="6">C2S</strain>
    </source>
</reference>
<accession>A0A2H3R6S0</accession>
<protein>
    <submittedName>
        <fullName evidence="6">Uncharacterized protein</fullName>
    </submittedName>
</protein>
<dbReference type="PROSITE" id="PS50850">
    <property type="entry name" value="MFS"/>
    <property type="match status" value="1"/>
</dbReference>
<keyword evidence="3" id="KW-1133">Transmembrane helix</keyword>